<dbReference type="OrthoDB" id="3688893at2"/>
<dbReference type="PROSITE" id="PS50921">
    <property type="entry name" value="ANTAR"/>
    <property type="match status" value="1"/>
</dbReference>
<gene>
    <name evidence="3" type="ORF">SAMN05216266_102143</name>
</gene>
<dbReference type="RefSeq" id="WP_091670183.1">
    <property type="nucleotide sequence ID" value="NZ_FOKG01000002.1"/>
</dbReference>
<proteinExistence type="predicted"/>
<evidence type="ECO:0000259" key="2">
    <source>
        <dbReference type="PROSITE" id="PS50921"/>
    </source>
</evidence>
<sequence>MGNTTTGDQHGPVAEEPSVRVSELQQELSGLRRALRTRATIEQAMGVLIVAHRCSPQQAFRILVRLSQQHNVKLYKVAQILVRLAARVELEHLEPLLRRAAQNNGAVGPADDVPPEPDSELIESARKLVVAAEENGAARRALVALYQDLVERGWVPPYEVLSRLPGRSE</sequence>
<dbReference type="STRING" id="490629.SAMN05216266_102143"/>
<dbReference type="Gene3D" id="1.10.10.10">
    <property type="entry name" value="Winged helix-like DNA-binding domain superfamily/Winged helix DNA-binding domain"/>
    <property type="match status" value="1"/>
</dbReference>
<evidence type="ECO:0000313" key="4">
    <source>
        <dbReference type="Proteomes" id="UP000243799"/>
    </source>
</evidence>
<evidence type="ECO:0000313" key="3">
    <source>
        <dbReference type="EMBL" id="SFA91121.1"/>
    </source>
</evidence>
<dbReference type="SUPFAM" id="SSF52172">
    <property type="entry name" value="CheY-like"/>
    <property type="match status" value="1"/>
</dbReference>
<dbReference type="EMBL" id="FOKG01000002">
    <property type="protein sequence ID" value="SFA91121.1"/>
    <property type="molecule type" value="Genomic_DNA"/>
</dbReference>
<dbReference type="AlphaFoldDB" id="A0A1I0WR88"/>
<evidence type="ECO:0000256" key="1">
    <source>
        <dbReference type="SAM" id="MobiDB-lite"/>
    </source>
</evidence>
<organism evidence="3 4">
    <name type="scientific">Amycolatopsis marina</name>
    <dbReference type="NCBI Taxonomy" id="490629"/>
    <lineage>
        <taxon>Bacteria</taxon>
        <taxon>Bacillati</taxon>
        <taxon>Actinomycetota</taxon>
        <taxon>Actinomycetes</taxon>
        <taxon>Pseudonocardiales</taxon>
        <taxon>Pseudonocardiaceae</taxon>
        <taxon>Amycolatopsis</taxon>
    </lineage>
</organism>
<dbReference type="InterPro" id="IPR036388">
    <property type="entry name" value="WH-like_DNA-bd_sf"/>
</dbReference>
<reference evidence="4" key="1">
    <citation type="submission" date="2016-10" db="EMBL/GenBank/DDBJ databases">
        <authorList>
            <person name="Varghese N."/>
            <person name="Submissions S."/>
        </authorList>
    </citation>
    <scope>NUCLEOTIDE SEQUENCE [LARGE SCALE GENOMIC DNA]</scope>
    <source>
        <strain evidence="4">CGMCC 4.3568</strain>
    </source>
</reference>
<dbReference type="Proteomes" id="UP000243799">
    <property type="component" value="Unassembled WGS sequence"/>
</dbReference>
<dbReference type="Pfam" id="PF03861">
    <property type="entry name" value="ANTAR"/>
    <property type="match status" value="1"/>
</dbReference>
<protein>
    <submittedName>
        <fullName evidence="3">ANTAR domain-containing protein</fullName>
    </submittedName>
</protein>
<accession>A0A1I0WR88</accession>
<dbReference type="GO" id="GO:0003723">
    <property type="term" value="F:RNA binding"/>
    <property type="evidence" value="ECO:0007669"/>
    <property type="project" value="InterPro"/>
</dbReference>
<feature type="region of interest" description="Disordered" evidence="1">
    <location>
        <begin position="1"/>
        <end position="20"/>
    </location>
</feature>
<dbReference type="InterPro" id="IPR005561">
    <property type="entry name" value="ANTAR"/>
</dbReference>
<keyword evidence="4" id="KW-1185">Reference proteome</keyword>
<dbReference type="InterPro" id="IPR011006">
    <property type="entry name" value="CheY-like_superfamily"/>
</dbReference>
<dbReference type="SMART" id="SM01012">
    <property type="entry name" value="ANTAR"/>
    <property type="match status" value="1"/>
</dbReference>
<name>A0A1I0WR88_9PSEU</name>
<feature type="domain" description="ANTAR" evidence="2">
    <location>
        <begin position="21"/>
        <end position="82"/>
    </location>
</feature>